<protein>
    <submittedName>
        <fullName evidence="1">Uncharacterized protein</fullName>
    </submittedName>
</protein>
<dbReference type="AlphaFoldDB" id="A0A1I3WQK8"/>
<name>A0A1I3WQK8_9HYPH</name>
<sequence>MPDPRAEGKTRYESVAIGPYPLNPLQRNHTPPPKPRAHDIAIYIAPPAGTLTSRTGATRSWSRTKNLKKGVFLTKWDRQVVGRGPQPLIPDWVF</sequence>
<gene>
    <name evidence="1" type="ORF">SAMN05444581_10267</name>
</gene>
<proteinExistence type="predicted"/>
<dbReference type="Proteomes" id="UP000198755">
    <property type="component" value="Unassembled WGS sequence"/>
</dbReference>
<organism evidence="1 2">
    <name type="scientific">Methylocapsa palsarum</name>
    <dbReference type="NCBI Taxonomy" id="1612308"/>
    <lineage>
        <taxon>Bacteria</taxon>
        <taxon>Pseudomonadati</taxon>
        <taxon>Pseudomonadota</taxon>
        <taxon>Alphaproteobacteria</taxon>
        <taxon>Hyphomicrobiales</taxon>
        <taxon>Beijerinckiaceae</taxon>
        <taxon>Methylocapsa</taxon>
    </lineage>
</organism>
<evidence type="ECO:0000313" key="1">
    <source>
        <dbReference type="EMBL" id="SFK09805.1"/>
    </source>
</evidence>
<dbReference type="STRING" id="1612308.SAMN05444581_10267"/>
<evidence type="ECO:0000313" key="2">
    <source>
        <dbReference type="Proteomes" id="UP000198755"/>
    </source>
</evidence>
<dbReference type="EMBL" id="FOSN01000002">
    <property type="protein sequence ID" value="SFK09805.1"/>
    <property type="molecule type" value="Genomic_DNA"/>
</dbReference>
<reference evidence="1 2" key="1">
    <citation type="submission" date="2016-10" db="EMBL/GenBank/DDBJ databases">
        <authorList>
            <person name="de Groot N.N."/>
        </authorList>
    </citation>
    <scope>NUCLEOTIDE SEQUENCE [LARGE SCALE GENOMIC DNA]</scope>
    <source>
        <strain evidence="1 2">NE2</strain>
    </source>
</reference>
<accession>A0A1I3WQK8</accession>
<keyword evidence="2" id="KW-1185">Reference proteome</keyword>